<keyword evidence="2 8" id="KW-0812">Transmembrane</keyword>
<evidence type="ECO:0000256" key="7">
    <source>
        <dbReference type="SAM" id="MobiDB-lite"/>
    </source>
</evidence>
<keyword evidence="5" id="KW-0443">Lipid metabolism</keyword>
<name>A0A0S3RSD5_PHAAN</name>
<dbReference type="InterPro" id="IPR009617">
    <property type="entry name" value="Seipin"/>
</dbReference>
<keyword evidence="10" id="KW-1185">Reference proteome</keyword>
<keyword evidence="6 8" id="KW-0472">Membrane</keyword>
<dbReference type="CDD" id="cd23995">
    <property type="entry name" value="Seipin_BSCL2_like"/>
    <property type="match status" value="1"/>
</dbReference>
<evidence type="ECO:0000256" key="8">
    <source>
        <dbReference type="SAM" id="Phobius"/>
    </source>
</evidence>
<dbReference type="GO" id="GO:0006629">
    <property type="term" value="P:lipid metabolic process"/>
    <property type="evidence" value="ECO:0007669"/>
    <property type="project" value="UniProtKB-KW"/>
</dbReference>
<evidence type="ECO:0000313" key="9">
    <source>
        <dbReference type="EMBL" id="BAT83525.1"/>
    </source>
</evidence>
<proteinExistence type="predicted"/>
<accession>A0A0S3RSD5</accession>
<feature type="transmembrane region" description="Helical" evidence="8">
    <location>
        <begin position="310"/>
        <end position="329"/>
    </location>
</feature>
<evidence type="ECO:0000313" key="10">
    <source>
        <dbReference type="Proteomes" id="UP000291084"/>
    </source>
</evidence>
<feature type="transmembrane region" description="Helical" evidence="8">
    <location>
        <begin position="107"/>
        <end position="133"/>
    </location>
</feature>
<protein>
    <recommendedName>
        <fullName evidence="11">Seipin</fullName>
    </recommendedName>
</protein>
<dbReference type="GO" id="GO:0140042">
    <property type="term" value="P:lipid droplet formation"/>
    <property type="evidence" value="ECO:0007669"/>
    <property type="project" value="UniProtKB-ARBA"/>
</dbReference>
<feature type="transmembrane region" description="Helical" evidence="8">
    <location>
        <begin position="45"/>
        <end position="64"/>
    </location>
</feature>
<reference evidence="9 10" key="1">
    <citation type="journal article" date="2015" name="Sci. Rep.">
        <title>The power of single molecule real-time sequencing technology in the de novo assembly of a eukaryotic genome.</title>
        <authorList>
            <person name="Sakai H."/>
            <person name="Naito K."/>
            <person name="Ogiso-Tanaka E."/>
            <person name="Takahashi Y."/>
            <person name="Iseki K."/>
            <person name="Muto C."/>
            <person name="Satou K."/>
            <person name="Teruya K."/>
            <person name="Shiroma A."/>
            <person name="Shimoji M."/>
            <person name="Hirano T."/>
            <person name="Itoh T."/>
            <person name="Kaga A."/>
            <person name="Tomooka N."/>
        </authorList>
    </citation>
    <scope>NUCLEOTIDE SEQUENCE [LARGE SCALE GENOMIC DNA]</scope>
    <source>
        <strain evidence="10">cv. Shumari</strain>
    </source>
</reference>
<dbReference type="EMBL" id="AP015037">
    <property type="protein sequence ID" value="BAT83525.1"/>
    <property type="molecule type" value="Genomic_DNA"/>
</dbReference>
<dbReference type="GO" id="GO:0005789">
    <property type="term" value="C:endoplasmic reticulum membrane"/>
    <property type="evidence" value="ECO:0007669"/>
    <property type="project" value="UniProtKB-SubCell"/>
</dbReference>
<comment type="subcellular location">
    <subcellularLocation>
        <location evidence="1">Endoplasmic reticulum membrane</location>
        <topology evidence="1">Multi-pass membrane protein</topology>
    </subcellularLocation>
</comment>
<evidence type="ECO:0000256" key="1">
    <source>
        <dbReference type="ARBA" id="ARBA00004477"/>
    </source>
</evidence>
<keyword evidence="4 8" id="KW-1133">Transmembrane helix</keyword>
<dbReference type="PANTHER" id="PTHR21212:SF5">
    <property type="entry name" value="SEIPIN-1"/>
    <property type="match status" value="1"/>
</dbReference>
<dbReference type="Pfam" id="PF06775">
    <property type="entry name" value="Seipin"/>
    <property type="match status" value="1"/>
</dbReference>
<evidence type="ECO:0000256" key="6">
    <source>
        <dbReference type="ARBA" id="ARBA00023136"/>
    </source>
</evidence>
<dbReference type="OrthoDB" id="3990054at2759"/>
<evidence type="ECO:0008006" key="11">
    <source>
        <dbReference type="Google" id="ProtNLM"/>
    </source>
</evidence>
<feature type="compositionally biased region" description="Acidic residues" evidence="7">
    <location>
        <begin position="409"/>
        <end position="422"/>
    </location>
</feature>
<dbReference type="PANTHER" id="PTHR21212">
    <property type="entry name" value="BERNARDINELLI-SEIP CONGENITAL LIPODYSTROPHY 2 HOMOLOG BSCL2 PROTEIN"/>
    <property type="match status" value="1"/>
</dbReference>
<evidence type="ECO:0000256" key="2">
    <source>
        <dbReference type="ARBA" id="ARBA00022692"/>
    </source>
</evidence>
<gene>
    <name evidence="9" type="primary">Vigan.04G068600</name>
    <name evidence="9" type="ORF">VIGAN_04068600</name>
</gene>
<sequence>MHLHAFILISPYETPLHHLPMEEHQEEGFLLPTPLPKLLSFQTDLVYNGLVSLFSPLFALFAVASQSYHRAEETTHSVESAVQRAPSQITHGGTLLLKKLGLCFLSVAYVCMILIFFLFLATVVGVGLVRFWVEEPVSVKEKLHFDYTQPHPTALFSFNGFTSFKGHLRKKQISVPVGHTFFASLVLVMPESDFNRELGVFQLTTELVSVNEHVVAKSSQPCMLRFRSSPIRLARTFLMGVPLVMGISGETQNINVEILRHREDYRRSNAIRVTLHPRAGTSNLPELYEAEILMRSNLPWTKELVRNWKWTFYVWVSLYVYIGLLMSLVCCCYRPVLFLVTPQHCSNEVGNGEAGDGNEVCELLREWRRSRGGKRKSRVTDGGVAESVVGSSASGISMSTREDATSVSVEDDVEDSESVCLG</sequence>
<dbReference type="Proteomes" id="UP000291084">
    <property type="component" value="Chromosome 4"/>
</dbReference>
<evidence type="ECO:0000256" key="5">
    <source>
        <dbReference type="ARBA" id="ARBA00023098"/>
    </source>
</evidence>
<evidence type="ECO:0000256" key="3">
    <source>
        <dbReference type="ARBA" id="ARBA00022824"/>
    </source>
</evidence>
<organism evidence="9 10">
    <name type="scientific">Vigna angularis var. angularis</name>
    <dbReference type="NCBI Taxonomy" id="157739"/>
    <lineage>
        <taxon>Eukaryota</taxon>
        <taxon>Viridiplantae</taxon>
        <taxon>Streptophyta</taxon>
        <taxon>Embryophyta</taxon>
        <taxon>Tracheophyta</taxon>
        <taxon>Spermatophyta</taxon>
        <taxon>Magnoliopsida</taxon>
        <taxon>eudicotyledons</taxon>
        <taxon>Gunneridae</taxon>
        <taxon>Pentapetalae</taxon>
        <taxon>rosids</taxon>
        <taxon>fabids</taxon>
        <taxon>Fabales</taxon>
        <taxon>Fabaceae</taxon>
        <taxon>Papilionoideae</taxon>
        <taxon>50 kb inversion clade</taxon>
        <taxon>NPAAA clade</taxon>
        <taxon>indigoferoid/millettioid clade</taxon>
        <taxon>Phaseoleae</taxon>
        <taxon>Vigna</taxon>
    </lineage>
</organism>
<feature type="region of interest" description="Disordered" evidence="7">
    <location>
        <begin position="374"/>
        <end position="422"/>
    </location>
</feature>
<evidence type="ECO:0000256" key="4">
    <source>
        <dbReference type="ARBA" id="ARBA00022989"/>
    </source>
</evidence>
<dbReference type="AlphaFoldDB" id="A0A0S3RSD5"/>
<keyword evidence="3" id="KW-0256">Endoplasmic reticulum</keyword>
<feature type="compositionally biased region" description="Low complexity" evidence="7">
    <location>
        <begin position="382"/>
        <end position="395"/>
    </location>
</feature>